<keyword evidence="2" id="KW-1185">Reference proteome</keyword>
<dbReference type="GeneID" id="6013017"/>
<accession>A8NUK2</accession>
<organism evidence="1 2">
    <name type="scientific">Coprinopsis cinerea (strain Okayama-7 / 130 / ATCC MYA-4618 / FGSC 9003)</name>
    <name type="common">Inky cap fungus</name>
    <name type="synonym">Hormographiella aspergillata</name>
    <dbReference type="NCBI Taxonomy" id="240176"/>
    <lineage>
        <taxon>Eukaryota</taxon>
        <taxon>Fungi</taxon>
        <taxon>Dikarya</taxon>
        <taxon>Basidiomycota</taxon>
        <taxon>Agaricomycotina</taxon>
        <taxon>Agaricomycetes</taxon>
        <taxon>Agaricomycetidae</taxon>
        <taxon>Agaricales</taxon>
        <taxon>Agaricineae</taxon>
        <taxon>Psathyrellaceae</taxon>
        <taxon>Coprinopsis</taxon>
    </lineage>
</organism>
<dbReference type="EMBL" id="AACS02000004">
    <property type="protein sequence ID" value="EAU85287.2"/>
    <property type="molecule type" value="Genomic_DNA"/>
</dbReference>
<dbReference type="RefSeq" id="XP_001836474.2">
    <property type="nucleotide sequence ID" value="XM_001836422.2"/>
</dbReference>
<dbReference type="OrthoDB" id="3067373at2759"/>
<dbReference type="STRING" id="240176.A8NUK2"/>
<evidence type="ECO:0000313" key="2">
    <source>
        <dbReference type="Proteomes" id="UP000001861"/>
    </source>
</evidence>
<gene>
    <name evidence="1" type="ORF">CC1G_07557</name>
</gene>
<dbReference type="HOGENOM" id="CLU_1489535_0_0_1"/>
<dbReference type="Proteomes" id="UP000001861">
    <property type="component" value="Unassembled WGS sequence"/>
</dbReference>
<dbReference type="InParanoid" id="A8NUK2"/>
<dbReference type="VEuPathDB" id="FungiDB:CC1G_07557"/>
<comment type="caution">
    <text evidence="1">The sequence shown here is derived from an EMBL/GenBank/DDBJ whole genome shotgun (WGS) entry which is preliminary data.</text>
</comment>
<evidence type="ECO:0000313" key="1">
    <source>
        <dbReference type="EMBL" id="EAU85287.2"/>
    </source>
</evidence>
<dbReference type="OMA" id="NGMLEKW"/>
<dbReference type="KEGG" id="cci:CC1G_07557"/>
<reference evidence="1 2" key="1">
    <citation type="journal article" date="2010" name="Proc. Natl. Acad. Sci. U.S.A.">
        <title>Insights into evolution of multicellular fungi from the assembled chromosomes of the mushroom Coprinopsis cinerea (Coprinus cinereus).</title>
        <authorList>
            <person name="Stajich J.E."/>
            <person name="Wilke S.K."/>
            <person name="Ahren D."/>
            <person name="Au C.H."/>
            <person name="Birren B.W."/>
            <person name="Borodovsky M."/>
            <person name="Burns C."/>
            <person name="Canback B."/>
            <person name="Casselton L.A."/>
            <person name="Cheng C.K."/>
            <person name="Deng J."/>
            <person name="Dietrich F.S."/>
            <person name="Fargo D.C."/>
            <person name="Farman M.L."/>
            <person name="Gathman A.C."/>
            <person name="Goldberg J."/>
            <person name="Guigo R."/>
            <person name="Hoegger P.J."/>
            <person name="Hooker J.B."/>
            <person name="Huggins A."/>
            <person name="James T.Y."/>
            <person name="Kamada T."/>
            <person name="Kilaru S."/>
            <person name="Kodira C."/>
            <person name="Kues U."/>
            <person name="Kupfer D."/>
            <person name="Kwan H.S."/>
            <person name="Lomsadze A."/>
            <person name="Li W."/>
            <person name="Lilly W.W."/>
            <person name="Ma L.J."/>
            <person name="Mackey A.J."/>
            <person name="Manning G."/>
            <person name="Martin F."/>
            <person name="Muraguchi H."/>
            <person name="Natvig D.O."/>
            <person name="Palmerini H."/>
            <person name="Ramesh M.A."/>
            <person name="Rehmeyer C.J."/>
            <person name="Roe B.A."/>
            <person name="Shenoy N."/>
            <person name="Stanke M."/>
            <person name="Ter-Hovhannisyan V."/>
            <person name="Tunlid A."/>
            <person name="Velagapudi R."/>
            <person name="Vision T.J."/>
            <person name="Zeng Q."/>
            <person name="Zolan M.E."/>
            <person name="Pukkila P.J."/>
        </authorList>
    </citation>
    <scope>NUCLEOTIDE SEQUENCE [LARGE SCALE GENOMIC DNA]</scope>
    <source>
        <strain evidence="2">Okayama-7 / 130 / ATCC MYA-4618 / FGSC 9003</strain>
    </source>
</reference>
<proteinExistence type="predicted"/>
<dbReference type="AlphaFoldDB" id="A8NUK2"/>
<name>A8NUK2_COPC7</name>
<sequence>MSGYDIDEFYDKDEAAAKLQEIIHESSTNEKTKHYQLTVGKIKAASVKRILRPECWKLYEIISEEPTEIVFRMQGILQSKDLPPVGRNASNRAKKYLRQQVTLFGFGAPSFQSFVDSMEAMYIKYGDFIADGRLDDWNPPTDDKGIGFDIVNRYFTNISYSAGEIAVPFHESVDPCDVLKQMGGGNYIHTQDNHVDYIERVPADNSKQYQ</sequence>
<protein>
    <submittedName>
        <fullName evidence="1">Uncharacterized protein</fullName>
    </submittedName>
</protein>